<dbReference type="AlphaFoldDB" id="A0A4Q7YL93"/>
<dbReference type="Proteomes" id="UP000292423">
    <property type="component" value="Unassembled WGS sequence"/>
</dbReference>
<evidence type="ECO:0000313" key="2">
    <source>
        <dbReference type="EMBL" id="RZU38327.1"/>
    </source>
</evidence>
<protein>
    <recommendedName>
        <fullName evidence="4">Cytochrome c</fullName>
    </recommendedName>
</protein>
<feature type="signal peptide" evidence="1">
    <location>
        <begin position="1"/>
        <end position="22"/>
    </location>
</feature>
<evidence type="ECO:0008006" key="4">
    <source>
        <dbReference type="Google" id="ProtNLM"/>
    </source>
</evidence>
<accession>A0A4Q7YL93</accession>
<dbReference type="Gene3D" id="2.60.40.10">
    <property type="entry name" value="Immunoglobulins"/>
    <property type="match status" value="1"/>
</dbReference>
<sequence>MKKISRGWPAWLALAAGGAAMAAPSFPDQEKVCSFDANREAARTASAANFPNPVVTEMLVNGVSAWKSTTGGTPTLKPGDVVTLKGSGFGQGPDVDFSKIMIGNSRVLETDLKMFTQQLDLIAEVNYETIFTQSTWDKDIVGWTDNQVQFKVPVTVSKGPLVLQVQKRNGYLPSYLRPGQPHNVIDAQTARVTDTVIMKQKCDVVSKLGAETKAITPIAVNVVNSNFNNLVALGRKIFWSYDYNLGLSHKLRDLDWSKILSYQATDPITREKADPLKLFGAYKTVRGEVPDEAIDDVYFDPYPMKNPTPGFLLVTPQKTKGNTKNTGWVGYRTAESSHPYTGSGAWAGFNCASCHGYRISYEKAPGQTVTKVIPGLPNPLWSMKWAVLGDKTGATTATMKTIDTSEPGPSWAPGDANVDKTTLVYYMPAGAGEHTLIRNKGEGSLTDNDYQFSPIAIPNVTNHMPIRRSLSHTESYVGFEGSYIHSEEPDGAMGSMDAGNLKALTTYMTTLDANDKDLINTGLYRWLKANNKLAAQTGNAALTEGQFVQAGWKSYPGVVSAVNTGKAAFDRDCGSCHNDKVGANSNERMFSLSEVGRFFAPTIYQREQQSIRATYLRDMYWVESRGLLSDGHVRNLEDLVNPDRCTEGTALYNQYYTLHAPVRPALGTPDQPAAWPDLNRKGDVFRVYKNVEYSADDPSTRRNRFTTRHKYFVPVSWDPDNYYWDYQKMRREYGVGEMGTSAPIGLPAAPHPWCAGSSGDIATLTQYVLTL</sequence>
<feature type="chain" id="PRO_5020497714" description="Cytochrome c" evidence="1">
    <location>
        <begin position="23"/>
        <end position="771"/>
    </location>
</feature>
<comment type="caution">
    <text evidence="2">The sequence shown here is derived from an EMBL/GenBank/DDBJ whole genome shotgun (WGS) entry which is preliminary data.</text>
</comment>
<name>A0A4Q7YL93_9GAMM</name>
<keyword evidence="3" id="KW-1185">Reference proteome</keyword>
<proteinExistence type="predicted"/>
<dbReference type="InterPro" id="IPR013783">
    <property type="entry name" value="Ig-like_fold"/>
</dbReference>
<reference evidence="2 3" key="1">
    <citation type="submission" date="2019-02" db="EMBL/GenBank/DDBJ databases">
        <title>Genomic Encyclopedia of Type Strains, Phase IV (KMG-IV): sequencing the most valuable type-strain genomes for metagenomic binning, comparative biology and taxonomic classification.</title>
        <authorList>
            <person name="Goeker M."/>
        </authorList>
    </citation>
    <scope>NUCLEOTIDE SEQUENCE [LARGE SCALE GENOMIC DNA]</scope>
    <source>
        <strain evidence="2 3">DSM 105135</strain>
    </source>
</reference>
<evidence type="ECO:0000313" key="3">
    <source>
        <dbReference type="Proteomes" id="UP000292423"/>
    </source>
</evidence>
<organism evidence="2 3">
    <name type="scientific">Fluviicoccus keumensis</name>
    <dbReference type="NCBI Taxonomy" id="1435465"/>
    <lineage>
        <taxon>Bacteria</taxon>
        <taxon>Pseudomonadati</taxon>
        <taxon>Pseudomonadota</taxon>
        <taxon>Gammaproteobacteria</taxon>
        <taxon>Moraxellales</taxon>
        <taxon>Moraxellaceae</taxon>
        <taxon>Fluviicoccus</taxon>
    </lineage>
</organism>
<dbReference type="EMBL" id="SHKX01000013">
    <property type="protein sequence ID" value="RZU38327.1"/>
    <property type="molecule type" value="Genomic_DNA"/>
</dbReference>
<evidence type="ECO:0000256" key="1">
    <source>
        <dbReference type="SAM" id="SignalP"/>
    </source>
</evidence>
<gene>
    <name evidence="2" type="ORF">EV700_2257</name>
</gene>
<dbReference type="RefSeq" id="WP_207224652.1">
    <property type="nucleotide sequence ID" value="NZ_SHKX01000013.1"/>
</dbReference>
<keyword evidence="1" id="KW-0732">Signal</keyword>